<proteinExistence type="predicted"/>
<keyword evidence="2" id="KW-0472">Membrane</keyword>
<keyword evidence="2" id="KW-0812">Transmembrane</keyword>
<organism evidence="3 4">
    <name type="scientific">Candidatus Corynebacterium avicola</name>
    <dbReference type="NCBI Taxonomy" id="2838527"/>
    <lineage>
        <taxon>Bacteria</taxon>
        <taxon>Bacillati</taxon>
        <taxon>Actinomycetota</taxon>
        <taxon>Actinomycetes</taxon>
        <taxon>Mycobacteriales</taxon>
        <taxon>Corynebacteriaceae</taxon>
        <taxon>Corynebacterium</taxon>
    </lineage>
</organism>
<dbReference type="EMBL" id="DXGC01000070">
    <property type="protein sequence ID" value="HIW91506.1"/>
    <property type="molecule type" value="Genomic_DNA"/>
</dbReference>
<keyword evidence="2" id="KW-1133">Transmembrane helix</keyword>
<evidence type="ECO:0000313" key="3">
    <source>
        <dbReference type="EMBL" id="HIW91506.1"/>
    </source>
</evidence>
<reference evidence="3" key="2">
    <citation type="submission" date="2021-04" db="EMBL/GenBank/DDBJ databases">
        <authorList>
            <person name="Gilroy R."/>
        </authorList>
    </citation>
    <scope>NUCLEOTIDE SEQUENCE</scope>
    <source>
        <strain evidence="3">CHK32-1732</strain>
    </source>
</reference>
<name>A0A9D1RN98_9CORY</name>
<protein>
    <submittedName>
        <fullName evidence="3">Uncharacterized protein</fullName>
    </submittedName>
</protein>
<dbReference type="Proteomes" id="UP000824190">
    <property type="component" value="Unassembled WGS sequence"/>
</dbReference>
<accession>A0A9D1RN98</accession>
<feature type="region of interest" description="Disordered" evidence="1">
    <location>
        <begin position="1"/>
        <end position="24"/>
    </location>
</feature>
<dbReference type="AlphaFoldDB" id="A0A9D1RN98"/>
<evidence type="ECO:0000256" key="2">
    <source>
        <dbReference type="SAM" id="Phobius"/>
    </source>
</evidence>
<feature type="transmembrane region" description="Helical" evidence="2">
    <location>
        <begin position="40"/>
        <end position="61"/>
    </location>
</feature>
<evidence type="ECO:0000256" key="1">
    <source>
        <dbReference type="SAM" id="MobiDB-lite"/>
    </source>
</evidence>
<evidence type="ECO:0000313" key="4">
    <source>
        <dbReference type="Proteomes" id="UP000824190"/>
    </source>
</evidence>
<sequence length="160" mass="17031">MTPPPGLFPSDDNESSGGFGVGGDSLRAAEEKRSRRNRRLLIIVAIFAVVVAVGVAFFRWYSESYVVRPGGLGENAARAACEDAVRIESGYGEDAVLDLWGATIVPVDGADGADETDQWLVEGQVFAEEIRGVDPADGSRTDGEEFSCTVGEDDAVVTMR</sequence>
<reference evidence="3" key="1">
    <citation type="journal article" date="2021" name="PeerJ">
        <title>Extensive microbial diversity within the chicken gut microbiome revealed by metagenomics and culture.</title>
        <authorList>
            <person name="Gilroy R."/>
            <person name="Ravi A."/>
            <person name="Getino M."/>
            <person name="Pursley I."/>
            <person name="Horton D.L."/>
            <person name="Alikhan N.F."/>
            <person name="Baker D."/>
            <person name="Gharbi K."/>
            <person name="Hall N."/>
            <person name="Watson M."/>
            <person name="Adriaenssens E.M."/>
            <person name="Foster-Nyarko E."/>
            <person name="Jarju S."/>
            <person name="Secka A."/>
            <person name="Antonio M."/>
            <person name="Oren A."/>
            <person name="Chaudhuri R.R."/>
            <person name="La Ragione R."/>
            <person name="Hildebrand F."/>
            <person name="Pallen M.J."/>
        </authorList>
    </citation>
    <scope>NUCLEOTIDE SEQUENCE</scope>
    <source>
        <strain evidence="3">CHK32-1732</strain>
    </source>
</reference>
<gene>
    <name evidence="3" type="ORF">H9870_07595</name>
</gene>
<comment type="caution">
    <text evidence="3">The sequence shown here is derived from an EMBL/GenBank/DDBJ whole genome shotgun (WGS) entry which is preliminary data.</text>
</comment>